<dbReference type="Proteomes" id="UP000828390">
    <property type="component" value="Unassembled WGS sequence"/>
</dbReference>
<dbReference type="AlphaFoldDB" id="A0A9D4NE39"/>
<name>A0A9D4NE39_DREPO</name>
<gene>
    <name evidence="1" type="ORF">DPMN_016089</name>
</gene>
<reference evidence="1" key="2">
    <citation type="submission" date="2020-11" db="EMBL/GenBank/DDBJ databases">
        <authorList>
            <person name="McCartney M.A."/>
            <person name="Auch B."/>
            <person name="Kono T."/>
            <person name="Mallez S."/>
            <person name="Becker A."/>
            <person name="Gohl D.M."/>
            <person name="Silverstein K.A.T."/>
            <person name="Koren S."/>
            <person name="Bechman K.B."/>
            <person name="Herman A."/>
            <person name="Abrahante J.E."/>
            <person name="Garbe J."/>
        </authorList>
    </citation>
    <scope>NUCLEOTIDE SEQUENCE</scope>
    <source>
        <strain evidence="1">Duluth1</strain>
        <tissue evidence="1">Whole animal</tissue>
    </source>
</reference>
<dbReference type="EMBL" id="JAIWYP010000001">
    <property type="protein sequence ID" value="KAH3891979.1"/>
    <property type="molecule type" value="Genomic_DNA"/>
</dbReference>
<accession>A0A9D4NE39</accession>
<comment type="caution">
    <text evidence="1">The sequence shown here is derived from an EMBL/GenBank/DDBJ whole genome shotgun (WGS) entry which is preliminary data.</text>
</comment>
<reference evidence="1" key="1">
    <citation type="journal article" date="2019" name="bioRxiv">
        <title>The Genome of the Zebra Mussel, Dreissena polymorpha: A Resource for Invasive Species Research.</title>
        <authorList>
            <person name="McCartney M.A."/>
            <person name="Auch B."/>
            <person name="Kono T."/>
            <person name="Mallez S."/>
            <person name="Zhang Y."/>
            <person name="Obille A."/>
            <person name="Becker A."/>
            <person name="Abrahante J.E."/>
            <person name="Garbe J."/>
            <person name="Badalamenti J.P."/>
            <person name="Herman A."/>
            <person name="Mangelson H."/>
            <person name="Liachko I."/>
            <person name="Sullivan S."/>
            <person name="Sone E.D."/>
            <person name="Koren S."/>
            <person name="Silverstein K.A.T."/>
            <person name="Beckman K.B."/>
            <person name="Gohl D.M."/>
        </authorList>
    </citation>
    <scope>NUCLEOTIDE SEQUENCE</scope>
    <source>
        <strain evidence="1">Duluth1</strain>
        <tissue evidence="1">Whole animal</tissue>
    </source>
</reference>
<evidence type="ECO:0000313" key="1">
    <source>
        <dbReference type="EMBL" id="KAH3891979.1"/>
    </source>
</evidence>
<evidence type="ECO:0000313" key="2">
    <source>
        <dbReference type="Proteomes" id="UP000828390"/>
    </source>
</evidence>
<keyword evidence="2" id="KW-1185">Reference proteome</keyword>
<organism evidence="1 2">
    <name type="scientific">Dreissena polymorpha</name>
    <name type="common">Zebra mussel</name>
    <name type="synonym">Mytilus polymorpha</name>
    <dbReference type="NCBI Taxonomy" id="45954"/>
    <lineage>
        <taxon>Eukaryota</taxon>
        <taxon>Metazoa</taxon>
        <taxon>Spiralia</taxon>
        <taxon>Lophotrochozoa</taxon>
        <taxon>Mollusca</taxon>
        <taxon>Bivalvia</taxon>
        <taxon>Autobranchia</taxon>
        <taxon>Heteroconchia</taxon>
        <taxon>Euheterodonta</taxon>
        <taxon>Imparidentia</taxon>
        <taxon>Neoheterodontei</taxon>
        <taxon>Myida</taxon>
        <taxon>Dreissenoidea</taxon>
        <taxon>Dreissenidae</taxon>
        <taxon>Dreissena</taxon>
    </lineage>
</organism>
<proteinExistence type="predicted"/>
<sequence length="72" mass="8967">MLARRLSVRIRTVYDTDDSPWQQKGEDKRCVLHFHVSETLYERQVHHERHNHHHHVKHLYTEELFIYPIYMC</sequence>
<protein>
    <submittedName>
        <fullName evidence="1">Uncharacterized protein</fullName>
    </submittedName>
</protein>